<comment type="subcellular location">
    <subcellularLocation>
        <location evidence="2">Membrane</location>
        <topology evidence="2">Single-pass membrane protein</topology>
    </subcellularLocation>
</comment>
<dbReference type="PROSITE" id="PS50089">
    <property type="entry name" value="ZF_RING_2"/>
    <property type="match status" value="1"/>
</dbReference>
<evidence type="ECO:0000256" key="6">
    <source>
        <dbReference type="ARBA" id="ARBA00022692"/>
    </source>
</evidence>
<evidence type="ECO:0000256" key="11">
    <source>
        <dbReference type="ARBA" id="ARBA00022989"/>
    </source>
</evidence>
<feature type="region of interest" description="Disordered" evidence="15">
    <location>
        <begin position="48"/>
        <end position="76"/>
    </location>
</feature>
<dbReference type="GO" id="GO:0016567">
    <property type="term" value="P:protein ubiquitination"/>
    <property type="evidence" value="ECO:0007669"/>
    <property type="project" value="UniProtKB-UniPathway"/>
</dbReference>
<dbReference type="STRING" id="81985.R0GHH7"/>
<dbReference type="Pfam" id="PF13639">
    <property type="entry name" value="zf-RING_2"/>
    <property type="match status" value="1"/>
</dbReference>
<dbReference type="FunFam" id="3.30.40.10:FF:000233">
    <property type="entry name" value="RING-H2 finger protein ATL54"/>
    <property type="match status" value="1"/>
</dbReference>
<evidence type="ECO:0000256" key="5">
    <source>
        <dbReference type="ARBA" id="ARBA00022679"/>
    </source>
</evidence>
<reference evidence="19" key="1">
    <citation type="journal article" date="2013" name="Nat. Genet.">
        <title>The Capsella rubella genome and the genomic consequences of rapid mating system evolution.</title>
        <authorList>
            <person name="Slotte T."/>
            <person name="Hazzouri K.M."/>
            <person name="Agren J.A."/>
            <person name="Koenig D."/>
            <person name="Maumus F."/>
            <person name="Guo Y.L."/>
            <person name="Steige K."/>
            <person name="Platts A.E."/>
            <person name="Escobar J.S."/>
            <person name="Newman L.K."/>
            <person name="Wang W."/>
            <person name="Mandakova T."/>
            <person name="Vello E."/>
            <person name="Smith L.M."/>
            <person name="Henz S.R."/>
            <person name="Steffen J."/>
            <person name="Takuno S."/>
            <person name="Brandvain Y."/>
            <person name="Coop G."/>
            <person name="Andolfatto P."/>
            <person name="Hu T.T."/>
            <person name="Blanchette M."/>
            <person name="Clark R.M."/>
            <person name="Quesneville H."/>
            <person name="Nordborg M."/>
            <person name="Gaut B.S."/>
            <person name="Lysak M.A."/>
            <person name="Jenkins J."/>
            <person name="Grimwood J."/>
            <person name="Chapman J."/>
            <person name="Prochnik S."/>
            <person name="Shu S."/>
            <person name="Rokhsar D."/>
            <person name="Schmutz J."/>
            <person name="Weigel D."/>
            <person name="Wright S.I."/>
        </authorList>
    </citation>
    <scope>NUCLEOTIDE SEQUENCE [LARGE SCALE GENOMIC DNA]</scope>
    <source>
        <strain evidence="19">cv. Monte Gargano</strain>
    </source>
</reference>
<proteinExistence type="inferred from homology"/>
<evidence type="ECO:0000256" key="13">
    <source>
        <dbReference type="ARBA" id="ARBA00024209"/>
    </source>
</evidence>
<dbReference type="UniPathway" id="UPA00143"/>
<dbReference type="AlphaFoldDB" id="R0GHH7"/>
<comment type="similarity">
    <text evidence="13">Belongs to the RING-type zinc finger family. ATL subfamily.</text>
</comment>
<dbReference type="PANTHER" id="PTHR46913:SF19">
    <property type="entry name" value="RING-TYPE E3 UBIQUITIN TRANSFERASE"/>
    <property type="match status" value="1"/>
</dbReference>
<evidence type="ECO:0000256" key="15">
    <source>
        <dbReference type="SAM" id="MobiDB-lite"/>
    </source>
</evidence>
<dbReference type="EMBL" id="KB870806">
    <property type="protein sequence ID" value="EOA35166.1"/>
    <property type="molecule type" value="Genomic_DNA"/>
</dbReference>
<evidence type="ECO:0000259" key="17">
    <source>
        <dbReference type="PROSITE" id="PS50089"/>
    </source>
</evidence>
<dbReference type="Gene3D" id="3.30.40.10">
    <property type="entry name" value="Zinc/RING finger domain, C3HC4 (zinc finger)"/>
    <property type="match status" value="1"/>
</dbReference>
<keyword evidence="8 14" id="KW-0863">Zinc-finger</keyword>
<sequence length="440" mass="48468">MGKKKHRKLFPTLASETNKTLDCSLGICDPICPYNCYREPDYSAISPQLPPRSSPHLITSPSPSPSPSISAVYQPSQNQPSSSFDAITILTITGAVLAILLTGFFIVAKFVSDSVNRDNHRRYQSDDEDNDTVIDDEFQDRDQVDHPIWLIRTTGLQQSIINSITICSYKRGDGLIERTDCPVCLSEFEEEESLRLLPKCNHAFHISCIDTWLSSHTNCPLCRAGIAMISAATPRCSGPVDVTPEGSGSRLENDGVGEEDHDHIENRAELGREGDESGFKERDDSDNTYPNYDVRIEINGFGNEIHRGLDEIDGEGSETETKEKVRVLVDCVDPNGGDSLNSLSQTKTHIESINFQGRSWEKQSQNSTRPIGEFEASCSEENSDHKVASRRSCVSIDSSEMNGEGNEEDAGKTQSDVTLKTSGSSSVSCFNKNKSSVFPL</sequence>
<keyword evidence="11 16" id="KW-1133">Transmembrane helix</keyword>
<dbReference type="GO" id="GO:0061630">
    <property type="term" value="F:ubiquitin protein ligase activity"/>
    <property type="evidence" value="ECO:0007669"/>
    <property type="project" value="UniProtKB-EC"/>
</dbReference>
<dbReference type="Proteomes" id="UP000029121">
    <property type="component" value="Unassembled WGS sequence"/>
</dbReference>
<evidence type="ECO:0000256" key="8">
    <source>
        <dbReference type="ARBA" id="ARBA00022771"/>
    </source>
</evidence>
<feature type="region of interest" description="Disordered" evidence="15">
    <location>
        <begin position="378"/>
        <end position="440"/>
    </location>
</feature>
<accession>R0GHH7</accession>
<keyword evidence="6 16" id="KW-0812">Transmembrane</keyword>
<dbReference type="InterPro" id="IPR013083">
    <property type="entry name" value="Znf_RING/FYVE/PHD"/>
</dbReference>
<dbReference type="SMART" id="SM00184">
    <property type="entry name" value="RING"/>
    <property type="match status" value="1"/>
</dbReference>
<feature type="transmembrane region" description="Helical" evidence="16">
    <location>
        <begin position="86"/>
        <end position="108"/>
    </location>
</feature>
<evidence type="ECO:0000256" key="4">
    <source>
        <dbReference type="ARBA" id="ARBA00012483"/>
    </source>
</evidence>
<keyword evidence="9" id="KW-0833">Ubl conjugation pathway</keyword>
<dbReference type="OrthoDB" id="9984778at2759"/>
<dbReference type="GO" id="GO:0008270">
    <property type="term" value="F:zinc ion binding"/>
    <property type="evidence" value="ECO:0007669"/>
    <property type="project" value="UniProtKB-KW"/>
</dbReference>
<evidence type="ECO:0000256" key="12">
    <source>
        <dbReference type="ARBA" id="ARBA00023136"/>
    </source>
</evidence>
<evidence type="ECO:0000256" key="9">
    <source>
        <dbReference type="ARBA" id="ARBA00022786"/>
    </source>
</evidence>
<dbReference type="GO" id="GO:0016020">
    <property type="term" value="C:membrane"/>
    <property type="evidence" value="ECO:0007669"/>
    <property type="project" value="UniProtKB-SubCell"/>
</dbReference>
<evidence type="ECO:0000256" key="3">
    <source>
        <dbReference type="ARBA" id="ARBA00004906"/>
    </source>
</evidence>
<protein>
    <recommendedName>
        <fullName evidence="4">RING-type E3 ubiquitin transferase</fullName>
        <ecNumber evidence="4">2.3.2.27</ecNumber>
    </recommendedName>
</protein>
<organism evidence="18 19">
    <name type="scientific">Capsella rubella</name>
    <dbReference type="NCBI Taxonomy" id="81985"/>
    <lineage>
        <taxon>Eukaryota</taxon>
        <taxon>Viridiplantae</taxon>
        <taxon>Streptophyta</taxon>
        <taxon>Embryophyta</taxon>
        <taxon>Tracheophyta</taxon>
        <taxon>Spermatophyta</taxon>
        <taxon>Magnoliopsida</taxon>
        <taxon>eudicotyledons</taxon>
        <taxon>Gunneridae</taxon>
        <taxon>Pentapetalae</taxon>
        <taxon>rosids</taxon>
        <taxon>malvids</taxon>
        <taxon>Brassicales</taxon>
        <taxon>Brassicaceae</taxon>
        <taxon>Camelineae</taxon>
        <taxon>Capsella</taxon>
    </lineage>
</organism>
<evidence type="ECO:0000313" key="19">
    <source>
        <dbReference type="Proteomes" id="UP000029121"/>
    </source>
</evidence>
<evidence type="ECO:0000256" key="1">
    <source>
        <dbReference type="ARBA" id="ARBA00000900"/>
    </source>
</evidence>
<evidence type="ECO:0000313" key="18">
    <source>
        <dbReference type="EMBL" id="EOA35166.1"/>
    </source>
</evidence>
<evidence type="ECO:0000256" key="10">
    <source>
        <dbReference type="ARBA" id="ARBA00022833"/>
    </source>
</evidence>
<dbReference type="InterPro" id="IPR044600">
    <property type="entry name" value="ATL1/ATL16-like"/>
</dbReference>
<feature type="domain" description="RING-type" evidence="17">
    <location>
        <begin position="181"/>
        <end position="223"/>
    </location>
</feature>
<keyword evidence="19" id="KW-1185">Reference proteome</keyword>
<keyword evidence="7" id="KW-0479">Metal-binding</keyword>
<dbReference type="KEGG" id="crb:17895582"/>
<evidence type="ECO:0000256" key="7">
    <source>
        <dbReference type="ARBA" id="ARBA00022723"/>
    </source>
</evidence>
<keyword evidence="5" id="KW-0808">Transferase</keyword>
<name>R0GHH7_9BRAS</name>
<feature type="compositionally biased region" description="Basic and acidic residues" evidence="15">
    <location>
        <begin position="258"/>
        <end position="285"/>
    </location>
</feature>
<gene>
    <name evidence="18" type="ORF">CARUB_v10020311mg</name>
</gene>
<keyword evidence="10" id="KW-0862">Zinc</keyword>
<dbReference type="InterPro" id="IPR001841">
    <property type="entry name" value="Znf_RING"/>
</dbReference>
<dbReference type="PANTHER" id="PTHR46913">
    <property type="entry name" value="RING-H2 FINGER PROTEIN ATL16"/>
    <property type="match status" value="1"/>
</dbReference>
<comment type="pathway">
    <text evidence="3">Protein modification; protein ubiquitination.</text>
</comment>
<comment type="catalytic activity">
    <reaction evidence="1">
        <text>S-ubiquitinyl-[E2 ubiquitin-conjugating enzyme]-L-cysteine + [acceptor protein]-L-lysine = [E2 ubiquitin-conjugating enzyme]-L-cysteine + N(6)-ubiquitinyl-[acceptor protein]-L-lysine.</text>
        <dbReference type="EC" id="2.3.2.27"/>
    </reaction>
</comment>
<evidence type="ECO:0000256" key="14">
    <source>
        <dbReference type="PROSITE-ProRule" id="PRU00175"/>
    </source>
</evidence>
<evidence type="ECO:0000256" key="16">
    <source>
        <dbReference type="SAM" id="Phobius"/>
    </source>
</evidence>
<dbReference type="SUPFAM" id="SSF57850">
    <property type="entry name" value="RING/U-box"/>
    <property type="match status" value="1"/>
</dbReference>
<feature type="region of interest" description="Disordered" evidence="15">
    <location>
        <begin position="239"/>
        <end position="290"/>
    </location>
</feature>
<feature type="compositionally biased region" description="Polar residues" evidence="15">
    <location>
        <begin position="412"/>
        <end position="440"/>
    </location>
</feature>
<dbReference type="eggNOG" id="KOG0800">
    <property type="taxonomic scope" value="Eukaryota"/>
</dbReference>
<keyword evidence="12 16" id="KW-0472">Membrane</keyword>
<evidence type="ECO:0000256" key="2">
    <source>
        <dbReference type="ARBA" id="ARBA00004167"/>
    </source>
</evidence>
<dbReference type="EC" id="2.3.2.27" evidence="4"/>